<dbReference type="NCBIfam" id="TIGR02681">
    <property type="entry name" value="phage_pRha"/>
    <property type="match status" value="1"/>
</dbReference>
<evidence type="ECO:0000259" key="1">
    <source>
        <dbReference type="Pfam" id="PF10552"/>
    </source>
</evidence>
<feature type="domain" description="ORF6C" evidence="1">
    <location>
        <begin position="121"/>
        <end position="232"/>
    </location>
</feature>
<organism evidence="2 4">
    <name type="scientific">Bacillus glycinifermentans</name>
    <dbReference type="NCBI Taxonomy" id="1664069"/>
    <lineage>
        <taxon>Bacteria</taxon>
        <taxon>Bacillati</taxon>
        <taxon>Bacillota</taxon>
        <taxon>Bacilli</taxon>
        <taxon>Bacillales</taxon>
        <taxon>Bacillaceae</taxon>
        <taxon>Bacillus</taxon>
    </lineage>
</organism>
<proteinExistence type="predicted"/>
<comment type="caution">
    <text evidence="2">The sequence shown here is derived from an EMBL/GenBank/DDBJ whole genome shotgun (WGS) entry which is preliminary data.</text>
</comment>
<evidence type="ECO:0000313" key="2">
    <source>
        <dbReference type="EMBL" id="KRT88411.1"/>
    </source>
</evidence>
<evidence type="ECO:0000313" key="4">
    <source>
        <dbReference type="Proteomes" id="UP000036168"/>
    </source>
</evidence>
<keyword evidence="5" id="KW-1185">Reference proteome</keyword>
<reference evidence="3 5" key="3">
    <citation type="submission" date="2023-03" db="EMBL/GenBank/DDBJ databases">
        <title>Agriculturally important microbes genome sequencing.</title>
        <authorList>
            <person name="Dunlap C."/>
        </authorList>
    </citation>
    <scope>NUCLEOTIDE SEQUENCE [LARGE SCALE GENOMIC DNA]</scope>
    <source>
        <strain evidence="3 5">CBP-3203</strain>
    </source>
</reference>
<dbReference type="OrthoDB" id="9812611at2"/>
<protein>
    <submittedName>
        <fullName evidence="2">Rha family transcriptional regulator</fullName>
    </submittedName>
</protein>
<dbReference type="Pfam" id="PF09669">
    <property type="entry name" value="Phage_pRha"/>
    <property type="match status" value="1"/>
</dbReference>
<dbReference type="InterPro" id="IPR018878">
    <property type="entry name" value="ORF6C_dom"/>
</dbReference>
<evidence type="ECO:0000313" key="5">
    <source>
        <dbReference type="Proteomes" id="UP001341297"/>
    </source>
</evidence>
<evidence type="ECO:0000313" key="3">
    <source>
        <dbReference type="EMBL" id="MEC0487934.1"/>
    </source>
</evidence>
<name>A0A0T6BK57_9BACI</name>
<dbReference type="RefSeq" id="WP_048356483.1">
    <property type="nucleotide sequence ID" value="NZ_CP023481.1"/>
</dbReference>
<reference evidence="2 4" key="1">
    <citation type="journal article" date="2015" name="Int. J. Syst. Evol. Microbiol.">
        <title>Bacillus glycinifermentans sp. nov., isolated from fermented soybean paste.</title>
        <authorList>
            <person name="Kim S.J."/>
            <person name="Dunlap C.A."/>
            <person name="Kwon S.W."/>
            <person name="Rooney A.P."/>
        </authorList>
    </citation>
    <scope>NUCLEOTIDE SEQUENCE [LARGE SCALE GENOMIC DNA]</scope>
    <source>
        <strain evidence="2 4">GO-13</strain>
    </source>
</reference>
<dbReference type="EMBL" id="LECW02000067">
    <property type="protein sequence ID" value="KRT88411.1"/>
    <property type="molecule type" value="Genomic_DNA"/>
</dbReference>
<dbReference type="EMBL" id="JARRTL010000050">
    <property type="protein sequence ID" value="MEC0487934.1"/>
    <property type="molecule type" value="Genomic_DNA"/>
</dbReference>
<reference evidence="2" key="2">
    <citation type="submission" date="2015-10" db="EMBL/GenBank/DDBJ databases">
        <authorList>
            <person name="Gilbert D.G."/>
        </authorList>
    </citation>
    <scope>NUCLEOTIDE SEQUENCE</scope>
    <source>
        <strain evidence="2">GO-13</strain>
    </source>
</reference>
<gene>
    <name evidence="2" type="ORF">AB447_208435</name>
    <name evidence="3" type="ORF">P8828_24625</name>
</gene>
<dbReference type="InterPro" id="IPR014054">
    <property type="entry name" value="Phage_regulatory_Rha"/>
</dbReference>
<sequence>MENQLVFVKENIAVTDSLTIAEMFGKRHDHVLRDIENQMVLAGEEFSAPNFGESTYTNERGRTYPKYDLTEEAFTLVVFGYNTKEAVQTKIKFIQEFKRMKEYIQKQQQPKAMNAKESILANMKLTIQLNDDVDGMKEDIKQLRHDLDKKLTLDYSQQQAMRNAVNKRVHKLWNENKVDKTFYETTRRVYAALWKNLKDAYRVNAYPNILQKDFEEAMSFIEGWRPIFNGNQSV</sequence>
<dbReference type="Proteomes" id="UP001341297">
    <property type="component" value="Unassembled WGS sequence"/>
</dbReference>
<dbReference type="AlphaFoldDB" id="A0A0T6BK57"/>
<dbReference type="Proteomes" id="UP000036168">
    <property type="component" value="Unassembled WGS sequence"/>
</dbReference>
<accession>A0A0T6BK57</accession>
<dbReference type="Pfam" id="PF10552">
    <property type="entry name" value="ORF6C"/>
    <property type="match status" value="1"/>
</dbReference>